<keyword evidence="6" id="KW-1185">Reference proteome</keyword>
<feature type="active site" description="Proton donor/acceptor" evidence="3">
    <location>
        <position position="83"/>
    </location>
</feature>
<protein>
    <recommendedName>
        <fullName evidence="2">Alpha-ribazole phosphatase</fullName>
        <ecNumber evidence="2">3.1.3.73</ecNumber>
    </recommendedName>
</protein>
<dbReference type="GO" id="GO:0009236">
    <property type="term" value="P:cobalamin biosynthetic process"/>
    <property type="evidence" value="ECO:0007669"/>
    <property type="project" value="UniProtKB-UniRule"/>
</dbReference>
<dbReference type="GO" id="GO:0005829">
    <property type="term" value="C:cytosol"/>
    <property type="evidence" value="ECO:0007669"/>
    <property type="project" value="TreeGrafter"/>
</dbReference>
<evidence type="ECO:0000313" key="6">
    <source>
        <dbReference type="Proteomes" id="UP000033115"/>
    </source>
</evidence>
<dbReference type="Pfam" id="PF00300">
    <property type="entry name" value="His_Phos_1"/>
    <property type="match status" value="1"/>
</dbReference>
<dbReference type="GO" id="GO:0004331">
    <property type="term" value="F:fructose-2,6-bisphosphate 2-phosphatase activity"/>
    <property type="evidence" value="ECO:0007669"/>
    <property type="project" value="TreeGrafter"/>
</dbReference>
<dbReference type="GO" id="GO:0043456">
    <property type="term" value="P:regulation of pentose-phosphate shunt"/>
    <property type="evidence" value="ECO:0007669"/>
    <property type="project" value="TreeGrafter"/>
</dbReference>
<dbReference type="STRING" id="1548.CSCA_3234"/>
<dbReference type="InterPro" id="IPR017578">
    <property type="entry name" value="Ribazole_CobC"/>
</dbReference>
<dbReference type="SUPFAM" id="SSF53254">
    <property type="entry name" value="Phosphoglycerate mutase-like"/>
    <property type="match status" value="1"/>
</dbReference>
<dbReference type="RefSeq" id="WP_029162565.1">
    <property type="nucleotide sequence ID" value="NZ_CP009933.1"/>
</dbReference>
<dbReference type="SMART" id="SM00855">
    <property type="entry name" value="PGAM"/>
    <property type="match status" value="1"/>
</dbReference>
<dbReference type="PANTHER" id="PTHR46517">
    <property type="entry name" value="FRUCTOSE-2,6-BISPHOSPHATASE TIGAR"/>
    <property type="match status" value="1"/>
</dbReference>
<reference evidence="5 6" key="1">
    <citation type="journal article" date="2015" name="J. Biotechnol.">
        <title>Complete genome sequence of a malodorant-producing acetogen, Clostridium scatologenes ATCC 25775(T).</title>
        <authorList>
            <person name="Zhu Z."/>
            <person name="Guo T."/>
            <person name="Zheng H."/>
            <person name="Song T."/>
            <person name="Ouyang P."/>
            <person name="Xie J."/>
        </authorList>
    </citation>
    <scope>NUCLEOTIDE SEQUENCE [LARGE SCALE GENOMIC DNA]</scope>
    <source>
        <strain evidence="5 6">ATCC 25775</strain>
    </source>
</reference>
<sequence length="197" mass="23163">MNRKIYLIRHGKIDMGNEKRYIGITDIPLNEEGVLQAKKIKNFFSNIHLEKAYLSPLTRCVETANIILEDRNVEKVFAKELIEINMGKWEGKTFNYIKNYFPEQFKERGRNIDSFTPEGGESFNDVRERVKQVLESIIKNTHGNILIIAHAGVNRVIISTILSLPLKRMFDIDQNYGCINEFSWDIENEKWKWRQLL</sequence>
<feature type="active site" description="Tele-phosphohistidine intermediate" evidence="3">
    <location>
        <position position="10"/>
    </location>
</feature>
<dbReference type="GO" id="GO:0043755">
    <property type="term" value="F:alpha-ribazole phosphatase activity"/>
    <property type="evidence" value="ECO:0007669"/>
    <property type="project" value="UniProtKB-UniRule"/>
</dbReference>
<evidence type="ECO:0000313" key="5">
    <source>
        <dbReference type="EMBL" id="AKA70359.1"/>
    </source>
</evidence>
<keyword evidence="1" id="KW-0378">Hydrolase</keyword>
<feature type="binding site" evidence="4">
    <location>
        <position position="59"/>
    </location>
    <ligand>
        <name>substrate</name>
    </ligand>
</feature>
<evidence type="ECO:0000256" key="1">
    <source>
        <dbReference type="ARBA" id="ARBA00022801"/>
    </source>
</evidence>
<dbReference type="EC" id="3.1.3.73" evidence="2"/>
<organism evidence="5 6">
    <name type="scientific">Clostridium scatologenes</name>
    <dbReference type="NCBI Taxonomy" id="1548"/>
    <lineage>
        <taxon>Bacteria</taxon>
        <taxon>Bacillati</taxon>
        <taxon>Bacillota</taxon>
        <taxon>Clostridia</taxon>
        <taxon>Eubacteriales</taxon>
        <taxon>Clostridiaceae</taxon>
        <taxon>Clostridium</taxon>
    </lineage>
</organism>
<name>A0A0E3M8X1_CLOSL</name>
<dbReference type="InterPro" id="IPR029033">
    <property type="entry name" value="His_PPase_superfam"/>
</dbReference>
<gene>
    <name evidence="5" type="ORF">CSCA_3234</name>
</gene>
<evidence type="ECO:0000256" key="3">
    <source>
        <dbReference type="PIRSR" id="PIRSR613078-1"/>
    </source>
</evidence>
<dbReference type="CDD" id="cd07067">
    <property type="entry name" value="HP_PGM_like"/>
    <property type="match status" value="1"/>
</dbReference>
<proteinExistence type="predicted"/>
<dbReference type="InterPro" id="IPR051695">
    <property type="entry name" value="Phosphoglycerate_Mutase"/>
</dbReference>
<evidence type="ECO:0000256" key="4">
    <source>
        <dbReference type="PIRSR" id="PIRSR613078-2"/>
    </source>
</evidence>
<dbReference type="InterPro" id="IPR013078">
    <property type="entry name" value="His_Pase_superF_clade-1"/>
</dbReference>
<dbReference type="PIRSF" id="PIRSF000709">
    <property type="entry name" value="6PFK_2-Ptase"/>
    <property type="match status" value="1"/>
</dbReference>
<dbReference type="KEGG" id="csq:CSCA_3234"/>
<dbReference type="Proteomes" id="UP000033115">
    <property type="component" value="Chromosome"/>
</dbReference>
<dbReference type="AlphaFoldDB" id="A0A0E3M8X1"/>
<evidence type="ECO:0000256" key="2">
    <source>
        <dbReference type="NCBIfam" id="TIGR03162"/>
    </source>
</evidence>
<dbReference type="Gene3D" id="3.40.50.1240">
    <property type="entry name" value="Phosphoglycerate mutase-like"/>
    <property type="match status" value="1"/>
</dbReference>
<dbReference type="EMBL" id="CP009933">
    <property type="protein sequence ID" value="AKA70359.1"/>
    <property type="molecule type" value="Genomic_DNA"/>
</dbReference>
<dbReference type="NCBIfam" id="TIGR03162">
    <property type="entry name" value="ribazole_cobC"/>
    <property type="match status" value="1"/>
</dbReference>
<dbReference type="PANTHER" id="PTHR46517:SF1">
    <property type="entry name" value="FRUCTOSE-2,6-BISPHOSPHATASE TIGAR"/>
    <property type="match status" value="1"/>
</dbReference>
<accession>A0A0E3M8X1</accession>
<dbReference type="GO" id="GO:0045820">
    <property type="term" value="P:negative regulation of glycolytic process"/>
    <property type="evidence" value="ECO:0007669"/>
    <property type="project" value="TreeGrafter"/>
</dbReference>
<dbReference type="HOGENOM" id="CLU_033323_8_4_9"/>